<dbReference type="PANTHER" id="PTHR34704">
    <property type="entry name" value="ATPASE"/>
    <property type="match status" value="1"/>
</dbReference>
<dbReference type="PATRIC" id="fig|1423790.3.peg.1044"/>
<dbReference type="OrthoDB" id="9813134at2"/>
<feature type="domain" description="DUF234" evidence="3">
    <location>
        <begin position="318"/>
        <end position="411"/>
    </location>
</feature>
<evidence type="ECO:0000313" key="4">
    <source>
        <dbReference type="EMBL" id="CCI84952.1"/>
    </source>
</evidence>
<dbReference type="InterPro" id="IPR011579">
    <property type="entry name" value="ATPase_dom"/>
</dbReference>
<comment type="caution">
    <text evidence="4">The sequence shown here is derived from an EMBL/GenBank/DDBJ whole genome shotgun (WGS) entry which is preliminary data.</text>
</comment>
<dbReference type="GO" id="GO:0016787">
    <property type="term" value="F:hydrolase activity"/>
    <property type="evidence" value="ECO:0007669"/>
    <property type="project" value="UniProtKB-KW"/>
</dbReference>
<sequence length="470" mass="54360">MEKFVARNNELQSLEDMYQSDRFEMLVIYGRRRVGKTSLIKQFIKNKPAIYFQGIEATKELNLGYLSDAIMDFENPNRINRKFNFADFRDAFEHVQDIANQQNEKLVFVLDEFPYLADSAPEVSSLLQFAIDHIYKNFNNIMLVLCGSSMSFMMHQVLGNKSPLYGRKTGQLKLRPFDIFDMKQSLPKVSNDDLLAYYGITGGVPQYINFINQDLTVADNIKNLFLKQTAPLQDEVNVLLQEELRKPATYYSILVAIAQGKTKTNDIYQMIGLKSATQISPYLSRLVELEIIERKEPILNQNKKKAVYVIKDSMFKFWFKFISGVQDQIALGRVDAVLARIMDELPRFLGPVFEQACADWLWKQEQLPIIPRQISSWWGFNPILKCQEEVDLVVVNLDNSQAIVGECKWRGSGKLTSEMLTTLQKRATLFSELNNLEQTFLYFFAKNADQDFVEKAKQSNIVVINYQNFF</sequence>
<reference evidence="4 5" key="1">
    <citation type="submission" date="2012-06" db="EMBL/GenBank/DDBJ databases">
        <title>Draft Genome Sequence of Lactobacillus pasteurii CRBIP 24.76T.</title>
        <authorList>
            <person name="Cousin S."/>
            <person name="Bouchier C."/>
            <person name="Loux V."/>
            <person name="Ma L."/>
            <person name="Creno S."/>
            <person name="Bizet C."/>
            <person name="Clermont D."/>
        </authorList>
    </citation>
    <scope>NUCLEOTIDE SEQUENCE [LARGE SCALE GENOMIC DNA]</scope>
    <source>
        <strain evidence="5">CRBIP 24.76T</strain>
    </source>
</reference>
<dbReference type="SUPFAM" id="SSF52540">
    <property type="entry name" value="P-loop containing nucleoside triphosphate hydrolases"/>
    <property type="match status" value="1"/>
</dbReference>
<feature type="domain" description="ATPase" evidence="2">
    <location>
        <begin position="4"/>
        <end position="208"/>
    </location>
</feature>
<dbReference type="EMBL" id="CAKD01000013">
    <property type="protein sequence ID" value="CCI84952.1"/>
    <property type="molecule type" value="Genomic_DNA"/>
</dbReference>
<evidence type="ECO:0000259" key="2">
    <source>
        <dbReference type="Pfam" id="PF01637"/>
    </source>
</evidence>
<evidence type="ECO:0000256" key="1">
    <source>
        <dbReference type="ARBA" id="ARBA00022801"/>
    </source>
</evidence>
<dbReference type="GO" id="GO:0005524">
    <property type="term" value="F:ATP binding"/>
    <property type="evidence" value="ECO:0007669"/>
    <property type="project" value="InterPro"/>
</dbReference>
<dbReference type="RefSeq" id="WP_009559507.1">
    <property type="nucleotide sequence ID" value="NZ_AYZN01000002.1"/>
</dbReference>
<dbReference type="eggNOG" id="COG1672">
    <property type="taxonomic scope" value="Bacteria"/>
</dbReference>
<name>I7IZA2_9LACO</name>
<dbReference type="Pfam" id="PF03008">
    <property type="entry name" value="DUF234"/>
    <property type="match status" value="1"/>
</dbReference>
<evidence type="ECO:0000313" key="5">
    <source>
        <dbReference type="Proteomes" id="UP000009311"/>
    </source>
</evidence>
<keyword evidence="5" id="KW-1185">Reference proteome</keyword>
<dbReference type="AlphaFoldDB" id="I7IZA2"/>
<dbReference type="InterPro" id="IPR027417">
    <property type="entry name" value="P-loop_NTPase"/>
</dbReference>
<dbReference type="SUPFAM" id="SSF52980">
    <property type="entry name" value="Restriction endonuclease-like"/>
    <property type="match status" value="1"/>
</dbReference>
<dbReference type="InterPro" id="IPR011335">
    <property type="entry name" value="Restrct_endonuc-II-like"/>
</dbReference>
<evidence type="ECO:0000259" key="3">
    <source>
        <dbReference type="Pfam" id="PF03008"/>
    </source>
</evidence>
<dbReference type="Proteomes" id="UP000009311">
    <property type="component" value="Unassembled WGS sequence"/>
</dbReference>
<dbReference type="Pfam" id="PF01637">
    <property type="entry name" value="ATPase_2"/>
    <property type="match status" value="1"/>
</dbReference>
<dbReference type="PANTHER" id="PTHR34704:SF1">
    <property type="entry name" value="ATPASE"/>
    <property type="match status" value="1"/>
</dbReference>
<organism evidence="4 5">
    <name type="scientific">Lactobacillus pasteurii DSM 23907 = CRBIP 24.76</name>
    <dbReference type="NCBI Taxonomy" id="1423790"/>
    <lineage>
        <taxon>Bacteria</taxon>
        <taxon>Bacillati</taxon>
        <taxon>Bacillota</taxon>
        <taxon>Bacilli</taxon>
        <taxon>Lactobacillales</taxon>
        <taxon>Lactobacillaceae</taxon>
        <taxon>Lactobacillus</taxon>
    </lineage>
</organism>
<gene>
    <name evidence="4" type="ORF">BN53_02395</name>
</gene>
<keyword evidence="1" id="KW-0378">Hydrolase</keyword>
<proteinExistence type="predicted"/>
<accession>I7IZA2</accession>
<protein>
    <submittedName>
        <fullName evidence="4">ATPase</fullName>
    </submittedName>
</protein>
<dbReference type="Gene3D" id="3.40.50.300">
    <property type="entry name" value="P-loop containing nucleotide triphosphate hydrolases"/>
    <property type="match status" value="1"/>
</dbReference>
<dbReference type="InterPro" id="IPR004256">
    <property type="entry name" value="DUF234"/>
</dbReference>